<gene>
    <name evidence="2" type="ORF">HYC85_030438</name>
</gene>
<organism evidence="2 3">
    <name type="scientific">Camellia sinensis</name>
    <name type="common">Tea plant</name>
    <name type="synonym">Thea sinensis</name>
    <dbReference type="NCBI Taxonomy" id="4442"/>
    <lineage>
        <taxon>Eukaryota</taxon>
        <taxon>Viridiplantae</taxon>
        <taxon>Streptophyta</taxon>
        <taxon>Embryophyta</taxon>
        <taxon>Tracheophyta</taxon>
        <taxon>Spermatophyta</taxon>
        <taxon>Magnoliopsida</taxon>
        <taxon>eudicotyledons</taxon>
        <taxon>Gunneridae</taxon>
        <taxon>Pentapetalae</taxon>
        <taxon>asterids</taxon>
        <taxon>Ericales</taxon>
        <taxon>Theaceae</taxon>
        <taxon>Camellia</taxon>
    </lineage>
</organism>
<dbReference type="AlphaFoldDB" id="A0A7J7G1E5"/>
<reference evidence="2 3" key="2">
    <citation type="submission" date="2020-07" db="EMBL/GenBank/DDBJ databases">
        <title>Genome assembly of wild tea tree DASZ reveals pedigree and selection history of tea varieties.</title>
        <authorList>
            <person name="Zhang W."/>
        </authorList>
    </citation>
    <scope>NUCLEOTIDE SEQUENCE [LARGE SCALE GENOMIC DNA]</scope>
    <source>
        <strain evidence="3">cv. G240</strain>
        <tissue evidence="2">Leaf</tissue>
    </source>
</reference>
<accession>A0A7J7G1E5</accession>
<sequence>MSRRLSIRASKKARGSSSSAPPPPSSSPSSPPPSGDLLRSEWASRLLHKLTQFNISYFQHDPATSWVVEQLQLRQQLGLCDSANLFVFGTAILPEPA</sequence>
<protein>
    <submittedName>
        <fullName evidence="2">Uncharacterized protein</fullName>
    </submittedName>
</protein>
<feature type="region of interest" description="Disordered" evidence="1">
    <location>
        <begin position="1"/>
        <end position="38"/>
    </location>
</feature>
<feature type="compositionally biased region" description="Pro residues" evidence="1">
    <location>
        <begin position="20"/>
        <end position="34"/>
    </location>
</feature>
<evidence type="ECO:0000313" key="2">
    <source>
        <dbReference type="EMBL" id="KAF5934267.1"/>
    </source>
</evidence>
<proteinExistence type="predicted"/>
<comment type="caution">
    <text evidence="2">The sequence shown here is derived from an EMBL/GenBank/DDBJ whole genome shotgun (WGS) entry which is preliminary data.</text>
</comment>
<name>A0A7J7G1E5_CAMSI</name>
<dbReference type="EMBL" id="JACBKZ010000014">
    <property type="protein sequence ID" value="KAF5934267.1"/>
    <property type="molecule type" value="Genomic_DNA"/>
</dbReference>
<evidence type="ECO:0000256" key="1">
    <source>
        <dbReference type="SAM" id="MobiDB-lite"/>
    </source>
</evidence>
<dbReference type="Proteomes" id="UP000593564">
    <property type="component" value="Unassembled WGS sequence"/>
</dbReference>
<feature type="compositionally biased region" description="Basic residues" evidence="1">
    <location>
        <begin position="1"/>
        <end position="14"/>
    </location>
</feature>
<reference evidence="3" key="1">
    <citation type="journal article" date="2020" name="Nat. Commun.">
        <title>Genome assembly of wild tea tree DASZ reveals pedigree and selection history of tea varieties.</title>
        <authorList>
            <person name="Zhang W."/>
            <person name="Zhang Y."/>
            <person name="Qiu H."/>
            <person name="Guo Y."/>
            <person name="Wan H."/>
            <person name="Zhang X."/>
            <person name="Scossa F."/>
            <person name="Alseekh S."/>
            <person name="Zhang Q."/>
            <person name="Wang P."/>
            <person name="Xu L."/>
            <person name="Schmidt M.H."/>
            <person name="Jia X."/>
            <person name="Li D."/>
            <person name="Zhu A."/>
            <person name="Guo F."/>
            <person name="Chen W."/>
            <person name="Ni D."/>
            <person name="Usadel B."/>
            <person name="Fernie A.R."/>
            <person name="Wen W."/>
        </authorList>
    </citation>
    <scope>NUCLEOTIDE SEQUENCE [LARGE SCALE GENOMIC DNA]</scope>
    <source>
        <strain evidence="3">cv. G240</strain>
    </source>
</reference>
<evidence type="ECO:0000313" key="3">
    <source>
        <dbReference type="Proteomes" id="UP000593564"/>
    </source>
</evidence>
<keyword evidence="3" id="KW-1185">Reference proteome</keyword>